<comment type="caution">
    <text evidence="1">The sequence shown here is derived from an EMBL/GenBank/DDBJ whole genome shotgun (WGS) entry which is preliminary data.</text>
</comment>
<evidence type="ECO:0000313" key="2">
    <source>
        <dbReference type="Proteomes" id="UP001203297"/>
    </source>
</evidence>
<name>A0AAD4M4R4_9AGAM</name>
<accession>A0AAD4M4R4</accession>
<dbReference type="AlphaFoldDB" id="A0AAD4M4R4"/>
<dbReference type="EMBL" id="WTXG01000013">
    <property type="protein sequence ID" value="KAI0301740.1"/>
    <property type="molecule type" value="Genomic_DNA"/>
</dbReference>
<dbReference type="Proteomes" id="UP001203297">
    <property type="component" value="Unassembled WGS sequence"/>
</dbReference>
<organism evidence="1 2">
    <name type="scientific">Multifurca ochricompacta</name>
    <dbReference type="NCBI Taxonomy" id="376703"/>
    <lineage>
        <taxon>Eukaryota</taxon>
        <taxon>Fungi</taxon>
        <taxon>Dikarya</taxon>
        <taxon>Basidiomycota</taxon>
        <taxon>Agaricomycotina</taxon>
        <taxon>Agaricomycetes</taxon>
        <taxon>Russulales</taxon>
        <taxon>Russulaceae</taxon>
        <taxon>Multifurca</taxon>
    </lineage>
</organism>
<protein>
    <submittedName>
        <fullName evidence="1">Uncharacterized protein</fullName>
    </submittedName>
</protein>
<reference evidence="1" key="1">
    <citation type="journal article" date="2022" name="New Phytol.">
        <title>Evolutionary transition to the ectomycorrhizal habit in the genomes of a hyperdiverse lineage of mushroom-forming fungi.</title>
        <authorList>
            <person name="Looney B."/>
            <person name="Miyauchi S."/>
            <person name="Morin E."/>
            <person name="Drula E."/>
            <person name="Courty P.E."/>
            <person name="Kohler A."/>
            <person name="Kuo A."/>
            <person name="LaButti K."/>
            <person name="Pangilinan J."/>
            <person name="Lipzen A."/>
            <person name="Riley R."/>
            <person name="Andreopoulos W."/>
            <person name="He G."/>
            <person name="Johnson J."/>
            <person name="Nolan M."/>
            <person name="Tritt A."/>
            <person name="Barry K.W."/>
            <person name="Grigoriev I.V."/>
            <person name="Nagy L.G."/>
            <person name="Hibbett D."/>
            <person name="Henrissat B."/>
            <person name="Matheny P.B."/>
            <person name="Labbe J."/>
            <person name="Martin F.M."/>
        </authorList>
    </citation>
    <scope>NUCLEOTIDE SEQUENCE</scope>
    <source>
        <strain evidence="1">BPL690</strain>
    </source>
</reference>
<proteinExistence type="predicted"/>
<keyword evidence="2" id="KW-1185">Reference proteome</keyword>
<gene>
    <name evidence="1" type="ORF">B0F90DRAFT_292627</name>
</gene>
<sequence>MFSPLSMHVHCSKIKYPYPKTTYCAVPSEAKTGTPMCRPLPQSSFPPRPSTGTTRYSRLILLRPPYPGFFYLFPDLFLLPQSVRPNGLPLETLMTRWKRVAQRHRGERVKSRHHRAILPRSQAPVLEAHNLLHLLGYLLSYLLCLSQQ</sequence>
<evidence type="ECO:0000313" key="1">
    <source>
        <dbReference type="EMBL" id="KAI0301740.1"/>
    </source>
</evidence>